<protein>
    <submittedName>
        <fullName evidence="1">Uncharacterized protein</fullName>
    </submittedName>
</protein>
<evidence type="ECO:0000313" key="1">
    <source>
        <dbReference type="EMBL" id="CAE2208335.1"/>
    </source>
</evidence>
<dbReference type="EMBL" id="HBKP01005865">
    <property type="protein sequence ID" value="CAE2208335.1"/>
    <property type="molecule type" value="Transcribed_RNA"/>
</dbReference>
<organism evidence="1">
    <name type="scientific">Vannella robusta</name>
    <dbReference type="NCBI Taxonomy" id="1487602"/>
    <lineage>
        <taxon>Eukaryota</taxon>
        <taxon>Amoebozoa</taxon>
        <taxon>Discosea</taxon>
        <taxon>Flabellinia</taxon>
        <taxon>Vannellidae</taxon>
        <taxon>Vannella</taxon>
    </lineage>
</organism>
<gene>
    <name evidence="1" type="ORF">VSP0166_LOCUS4196</name>
</gene>
<accession>A0A7S4HST2</accession>
<reference evidence="1" key="1">
    <citation type="submission" date="2021-01" db="EMBL/GenBank/DDBJ databases">
        <authorList>
            <person name="Corre E."/>
            <person name="Pelletier E."/>
            <person name="Niang G."/>
            <person name="Scheremetjew M."/>
            <person name="Finn R."/>
            <person name="Kale V."/>
            <person name="Holt S."/>
            <person name="Cochrane G."/>
            <person name="Meng A."/>
            <person name="Brown T."/>
            <person name="Cohen L."/>
        </authorList>
    </citation>
    <scope>NUCLEOTIDE SEQUENCE</scope>
    <source>
        <strain evidence="1">DIVA3 518/3/11/1/6</strain>
    </source>
</reference>
<sequence length="443" mass="50948">MAKGGKISKKKELGKRIAIPFWEIQKIEKVRGKLTASKRVIVIRTRSALKYKFVMAKYCKIAYVALNYLKLYPVLYVHVQQLTEEEKQRLDEMNLNLARIVTEVKEMSGGELVVPNIKELEECVTLVEGIVENNKLLRSKVHEQSLILDRITANLQYVTQNLKQISTLVGCMDSKAAAMYAMLQRKKENEHIKKVEREIGHAIGKEMVIPAIIIFKMGLGLGPLCDLRKCYLYMVEDYFAIVYRVAEVDDFHPRSRFYHGKRYVLVKDYHFQYSDISRICLTVIPQFLEIHCHNKSKPIRIFSGFIQHIVNELALRTKVGSFPVYCQPGAKKFQYGDVEIKKIPIPQPGRSGEVPAEIVVKPYIPPPSAPDLTPEEVKRDIAKHVQEQGIDHIQEMVTILTQDQQLLKEELARQVGQIESAHERTDSNLLQLQKQSQRVDNKL</sequence>
<proteinExistence type="predicted"/>
<dbReference type="AlphaFoldDB" id="A0A7S4HST2"/>
<name>A0A7S4HST2_9EUKA</name>